<dbReference type="EMBL" id="VWFP01000018">
    <property type="protein sequence ID" value="KAA4624277.1"/>
    <property type="molecule type" value="Genomic_DNA"/>
</dbReference>
<evidence type="ECO:0000256" key="10">
    <source>
        <dbReference type="ARBA" id="ARBA00033171"/>
    </source>
</evidence>
<evidence type="ECO:0000313" key="13">
    <source>
        <dbReference type="Proteomes" id="UP000424805"/>
    </source>
</evidence>
<evidence type="ECO:0000256" key="4">
    <source>
        <dbReference type="ARBA" id="ARBA00011738"/>
    </source>
</evidence>
<dbReference type="GO" id="GO:0016740">
    <property type="term" value="F:transferase activity"/>
    <property type="evidence" value="ECO:0007669"/>
    <property type="project" value="UniProtKB-KW"/>
</dbReference>
<dbReference type="SUPFAM" id="SSF53850">
    <property type="entry name" value="Periplasmic binding protein-like II"/>
    <property type="match status" value="1"/>
</dbReference>
<comment type="pathway">
    <text evidence="2">Cofactor biosynthesis; thiamine diphosphate biosynthesis.</text>
</comment>
<organism evidence="12 13">
    <name type="scientific">Bacteroides ovatus</name>
    <dbReference type="NCBI Taxonomy" id="28116"/>
    <lineage>
        <taxon>Bacteria</taxon>
        <taxon>Pseudomonadati</taxon>
        <taxon>Bacteroidota</taxon>
        <taxon>Bacteroidia</taxon>
        <taxon>Bacteroidales</taxon>
        <taxon>Bacteroidaceae</taxon>
        <taxon>Bacteroides</taxon>
    </lineage>
</organism>
<evidence type="ECO:0000256" key="6">
    <source>
        <dbReference type="ARBA" id="ARBA00022723"/>
    </source>
</evidence>
<proteinExistence type="inferred from homology"/>
<comment type="similarity">
    <text evidence="3">Belongs to the NMT1/THI5 family.</text>
</comment>
<comment type="caution">
    <text evidence="12">The sequence shown here is derived from an EMBL/GenBank/DDBJ whole genome shotgun (WGS) entry which is preliminary data.</text>
</comment>
<keyword evidence="7" id="KW-0663">Pyridoxal phosphate</keyword>
<dbReference type="InterPro" id="IPR027939">
    <property type="entry name" value="NMT1/THI5"/>
</dbReference>
<keyword evidence="8" id="KW-0784">Thiamine biosynthesis</keyword>
<sequence>MRKASIICSILLSLFFLTEPVNAQSINLTPKWTAQAQFAGYYVADKLGFYKEEGLDVHVVHPSLSASSFSFLQKGYSQAVVMNLSYALTEYFAGAQIVNILQTSQENSLMLVSRSPLKGTSSLQHKKIGVWNHLSQELLDQIANKYQLQVEWIRFNGGVNIFLSKAVDICLVGSYNEFLQLIEAGVKTDSIHIMHFADYGYNLPEDGLYVSREFYQKYPQAVQKLARASIRGWEWANEHREQTLDIIMEQVHQHNIGTNRYHQRKMLDEILRLQTNRKSGQRPYRLSREVFDLAASILLPDQIKNTSDIRYENFVK</sequence>
<dbReference type="InterPro" id="IPR015168">
    <property type="entry name" value="SsuA/THI5"/>
</dbReference>
<accession>A0A1Y4PZL9</accession>
<evidence type="ECO:0000256" key="3">
    <source>
        <dbReference type="ARBA" id="ARBA00009406"/>
    </source>
</evidence>
<evidence type="ECO:0000256" key="9">
    <source>
        <dbReference type="ARBA" id="ARBA00023004"/>
    </source>
</evidence>
<keyword evidence="5" id="KW-0808">Transferase</keyword>
<evidence type="ECO:0000256" key="8">
    <source>
        <dbReference type="ARBA" id="ARBA00022977"/>
    </source>
</evidence>
<dbReference type="Gene3D" id="3.40.190.10">
    <property type="entry name" value="Periplasmic binding protein-like II"/>
    <property type="match status" value="2"/>
</dbReference>
<evidence type="ECO:0000256" key="7">
    <source>
        <dbReference type="ARBA" id="ARBA00022898"/>
    </source>
</evidence>
<name>A0A1Y4PZL9_BACOV</name>
<evidence type="ECO:0000313" key="12">
    <source>
        <dbReference type="EMBL" id="KAA4624277.1"/>
    </source>
</evidence>
<comment type="subunit">
    <text evidence="4">Homodimer.</text>
</comment>
<protein>
    <recommendedName>
        <fullName evidence="10">Thiamine pyrimidine synthase</fullName>
    </recommendedName>
</protein>
<evidence type="ECO:0000256" key="1">
    <source>
        <dbReference type="ARBA" id="ARBA00003469"/>
    </source>
</evidence>
<dbReference type="PANTHER" id="PTHR31528:SF1">
    <property type="entry name" value="4-AMINO-5-HYDROXYMETHYL-2-METHYLPYRIMIDINE PHOSPHATE SYNTHASE THI11-RELATED"/>
    <property type="match status" value="1"/>
</dbReference>
<comment type="catalytic activity">
    <reaction evidence="11">
        <text>N(6)-(pyridoxal phosphate)-L-lysyl-[4-amino-5-hydroxymethyl-2-methylpyrimidine phosphate synthase] + L-histidyl-[4-amino-5-hydroxymethyl-2-methylpyrimidine phosphate synthase] + 2 Fe(3+) + 4 H2O = L-lysyl-[4-amino-5-hydroxymethyl-2-methylpyrimidine phosphate synthase] + (2S)-2-amino-5-hydroxy-4-oxopentanoyl-[4-amino-5-hydroxymethyl-2-methylpyrimidine phosphate synthase] + 4-amino-2-methyl-5-(phosphooxymethyl)pyrimidine + 3-oxopropanoate + 2 Fe(2+) + 2 H(+)</text>
        <dbReference type="Rhea" id="RHEA:65756"/>
        <dbReference type="Rhea" id="RHEA-COMP:16892"/>
        <dbReference type="Rhea" id="RHEA-COMP:16893"/>
        <dbReference type="Rhea" id="RHEA-COMP:16894"/>
        <dbReference type="Rhea" id="RHEA-COMP:16895"/>
        <dbReference type="ChEBI" id="CHEBI:15377"/>
        <dbReference type="ChEBI" id="CHEBI:15378"/>
        <dbReference type="ChEBI" id="CHEBI:29033"/>
        <dbReference type="ChEBI" id="CHEBI:29034"/>
        <dbReference type="ChEBI" id="CHEBI:29969"/>
        <dbReference type="ChEBI" id="CHEBI:29979"/>
        <dbReference type="ChEBI" id="CHEBI:33190"/>
        <dbReference type="ChEBI" id="CHEBI:58354"/>
        <dbReference type="ChEBI" id="CHEBI:143915"/>
        <dbReference type="ChEBI" id="CHEBI:157692"/>
    </reaction>
    <physiologicalReaction direction="left-to-right" evidence="11">
        <dbReference type="Rhea" id="RHEA:65757"/>
    </physiologicalReaction>
</comment>
<dbReference type="Proteomes" id="UP000424805">
    <property type="component" value="Unassembled WGS sequence"/>
</dbReference>
<dbReference type="AlphaFoldDB" id="A0A1Y4PZL9"/>
<keyword evidence="6" id="KW-0479">Metal-binding</keyword>
<gene>
    <name evidence="12" type="ORF">F3B90_17475</name>
</gene>
<dbReference type="PANTHER" id="PTHR31528">
    <property type="entry name" value="4-AMINO-5-HYDROXYMETHYL-2-METHYLPYRIMIDINE PHOSPHATE SYNTHASE THI11-RELATED"/>
    <property type="match status" value="1"/>
</dbReference>
<keyword evidence="9" id="KW-0408">Iron</keyword>
<dbReference type="GO" id="GO:0009228">
    <property type="term" value="P:thiamine biosynthetic process"/>
    <property type="evidence" value="ECO:0007669"/>
    <property type="project" value="UniProtKB-KW"/>
</dbReference>
<dbReference type="RefSeq" id="WP_004325356.1">
    <property type="nucleotide sequence ID" value="NZ_CACRTD010000036.1"/>
</dbReference>
<dbReference type="GO" id="GO:0046872">
    <property type="term" value="F:metal ion binding"/>
    <property type="evidence" value="ECO:0007669"/>
    <property type="project" value="UniProtKB-KW"/>
</dbReference>
<dbReference type="Pfam" id="PF09084">
    <property type="entry name" value="NMT1"/>
    <property type="match status" value="1"/>
</dbReference>
<evidence type="ECO:0000256" key="2">
    <source>
        <dbReference type="ARBA" id="ARBA00004948"/>
    </source>
</evidence>
<evidence type="ECO:0000256" key="5">
    <source>
        <dbReference type="ARBA" id="ARBA00022679"/>
    </source>
</evidence>
<evidence type="ECO:0000256" key="11">
    <source>
        <dbReference type="ARBA" id="ARBA00048179"/>
    </source>
</evidence>
<reference evidence="12 13" key="1">
    <citation type="journal article" date="2019" name="Nat. Med.">
        <title>A library of human gut bacterial isolates paired with longitudinal multiomics data enables mechanistic microbiome research.</title>
        <authorList>
            <person name="Poyet M."/>
            <person name="Groussin M."/>
            <person name="Gibbons S.M."/>
            <person name="Avila-Pacheco J."/>
            <person name="Jiang X."/>
            <person name="Kearney S.M."/>
            <person name="Perrotta A.R."/>
            <person name="Berdy B."/>
            <person name="Zhao S."/>
            <person name="Lieberman T.D."/>
            <person name="Swanson P.K."/>
            <person name="Smith M."/>
            <person name="Roesemann S."/>
            <person name="Alexander J.E."/>
            <person name="Rich S.A."/>
            <person name="Livny J."/>
            <person name="Vlamakis H."/>
            <person name="Clish C."/>
            <person name="Bullock K."/>
            <person name="Deik A."/>
            <person name="Scott J."/>
            <person name="Pierce K.A."/>
            <person name="Xavier R.J."/>
            <person name="Alm E.J."/>
        </authorList>
    </citation>
    <scope>NUCLEOTIDE SEQUENCE [LARGE SCALE GENOMIC DNA]</scope>
    <source>
        <strain evidence="12 13">BIOML-A15</strain>
    </source>
</reference>
<comment type="function">
    <text evidence="1">Responsible for the formation of the pyrimidine heterocycle in the thiamine biosynthesis pathway. Catalyzes the formation of hydroxymethylpyrimidine phosphate (HMP-P) from histidine and pyridoxal phosphate (PLP). The protein uses PLP and the active site histidine to form HMP-P, generating an inactive enzyme. The enzyme can only undergo a single turnover, which suggests it is a suicide enzyme.</text>
</comment>